<gene>
    <name evidence="3" type="ORF">DEA37_0003860</name>
    <name evidence="4" type="ORF">DEA37_0011034</name>
    <name evidence="1" type="ORF">DEA37_0013653</name>
    <name evidence="2" type="ORF">DEA37_0013654</name>
</gene>
<dbReference type="EMBL" id="QNGE01005881">
    <property type="protein sequence ID" value="KAA3671751.1"/>
    <property type="molecule type" value="Genomic_DNA"/>
</dbReference>
<organism evidence="3 5">
    <name type="scientific">Paragonimus westermani</name>
    <dbReference type="NCBI Taxonomy" id="34504"/>
    <lineage>
        <taxon>Eukaryota</taxon>
        <taxon>Metazoa</taxon>
        <taxon>Spiralia</taxon>
        <taxon>Lophotrochozoa</taxon>
        <taxon>Platyhelminthes</taxon>
        <taxon>Trematoda</taxon>
        <taxon>Digenea</taxon>
        <taxon>Plagiorchiida</taxon>
        <taxon>Troglotremata</taxon>
        <taxon>Troglotrematidae</taxon>
        <taxon>Paragonimus</taxon>
    </lineage>
</organism>
<evidence type="ECO:0000313" key="5">
    <source>
        <dbReference type="Proteomes" id="UP000324629"/>
    </source>
</evidence>
<dbReference type="EMBL" id="QNGE01000645">
    <property type="protein sequence ID" value="KAA3679743.1"/>
    <property type="molecule type" value="Genomic_DNA"/>
</dbReference>
<sequence>MRMTCALVNACSSFTVGVGEMGIGLIRRRNV</sequence>
<keyword evidence="5" id="KW-1185">Reference proteome</keyword>
<reference evidence="3 5" key="1">
    <citation type="journal article" date="2019" name="Gigascience">
        <title>Whole-genome sequence of the oriental lung fluke Paragonimus westermani.</title>
        <authorList>
            <person name="Oey H."/>
            <person name="Zakrzewski M."/>
            <person name="Narain K."/>
            <person name="Devi K.R."/>
            <person name="Agatsuma T."/>
            <person name="Nawaratna S."/>
            <person name="Gobert G.N."/>
            <person name="Jones M.K."/>
            <person name="Ragan M.A."/>
            <person name="McManus D.P."/>
            <person name="Krause L."/>
        </authorList>
    </citation>
    <scope>NUCLEOTIDE SEQUENCE [LARGE SCALE GENOMIC DNA]</scope>
    <source>
        <strain evidence="3 5">IND2009</strain>
    </source>
</reference>
<proteinExistence type="predicted"/>
<accession>A0A5J4N859</accession>
<name>A0A5J4N859_9TREM</name>
<comment type="caution">
    <text evidence="3">The sequence shown here is derived from an EMBL/GenBank/DDBJ whole genome shotgun (WGS) entry which is preliminary data.</text>
</comment>
<dbReference type="EMBL" id="QNGE01007685">
    <property type="protein sequence ID" value="KAA3670957.1"/>
    <property type="molecule type" value="Genomic_DNA"/>
</dbReference>
<evidence type="ECO:0000313" key="1">
    <source>
        <dbReference type="EMBL" id="KAA3670956.1"/>
    </source>
</evidence>
<dbReference type="Proteomes" id="UP000324629">
    <property type="component" value="Unassembled WGS sequence"/>
</dbReference>
<dbReference type="AlphaFoldDB" id="A0A5J4N859"/>
<evidence type="ECO:0000313" key="4">
    <source>
        <dbReference type="EMBL" id="KAA3679743.1"/>
    </source>
</evidence>
<evidence type="ECO:0000313" key="2">
    <source>
        <dbReference type="EMBL" id="KAA3670957.1"/>
    </source>
</evidence>
<protein>
    <submittedName>
        <fullName evidence="3">Uncharacterized protein</fullName>
    </submittedName>
</protein>
<evidence type="ECO:0000313" key="3">
    <source>
        <dbReference type="EMBL" id="KAA3671751.1"/>
    </source>
</evidence>
<dbReference type="EMBL" id="QNGE01007685">
    <property type="protein sequence ID" value="KAA3670956.1"/>
    <property type="molecule type" value="Genomic_DNA"/>
</dbReference>